<dbReference type="GO" id="GO:0006364">
    <property type="term" value="P:rRNA processing"/>
    <property type="evidence" value="ECO:0007669"/>
    <property type="project" value="InterPro"/>
</dbReference>
<feature type="compositionally biased region" description="Basic and acidic residues" evidence="4">
    <location>
        <begin position="41"/>
        <end position="54"/>
    </location>
</feature>
<protein>
    <recommendedName>
        <fullName evidence="7">U3 small nucleolar RNA-associated protein 14</fullName>
    </recommendedName>
</protein>
<evidence type="ECO:0000256" key="4">
    <source>
        <dbReference type="SAM" id="MobiDB-lite"/>
    </source>
</evidence>
<feature type="compositionally biased region" description="Acidic residues" evidence="4">
    <location>
        <begin position="146"/>
        <end position="177"/>
    </location>
</feature>
<evidence type="ECO:0000256" key="1">
    <source>
        <dbReference type="ARBA" id="ARBA00004604"/>
    </source>
</evidence>
<gene>
    <name evidence="5" type="ORF">INT47_003333</name>
</gene>
<feature type="region of interest" description="Disordered" evidence="4">
    <location>
        <begin position="1"/>
        <end position="28"/>
    </location>
</feature>
<dbReference type="PANTHER" id="PTHR14150:SF12">
    <property type="entry name" value="U3 SMALL NUCLEOLAR RNA-ASSOCIATED PROTEIN 14 HOMOLOG A"/>
    <property type="match status" value="1"/>
</dbReference>
<feature type="compositionally biased region" description="Basic and acidic residues" evidence="4">
    <location>
        <begin position="469"/>
        <end position="494"/>
    </location>
</feature>
<evidence type="ECO:0000313" key="6">
    <source>
        <dbReference type="Proteomes" id="UP000603453"/>
    </source>
</evidence>
<evidence type="ECO:0000256" key="2">
    <source>
        <dbReference type="ARBA" id="ARBA00022553"/>
    </source>
</evidence>
<feature type="compositionally biased region" description="Acidic residues" evidence="4">
    <location>
        <begin position="55"/>
        <end position="88"/>
    </location>
</feature>
<name>A0A8H7RGU5_9FUNG</name>
<dbReference type="OrthoDB" id="277439at2759"/>
<feature type="compositionally biased region" description="Basic and acidic residues" evidence="4">
    <location>
        <begin position="721"/>
        <end position="738"/>
    </location>
</feature>
<feature type="region of interest" description="Disordered" evidence="4">
    <location>
        <begin position="449"/>
        <end position="533"/>
    </location>
</feature>
<dbReference type="EMBL" id="JAEPRD010000012">
    <property type="protein sequence ID" value="KAG2210348.1"/>
    <property type="molecule type" value="Genomic_DNA"/>
</dbReference>
<dbReference type="Pfam" id="PF04615">
    <property type="entry name" value="Utp14"/>
    <property type="match status" value="1"/>
</dbReference>
<dbReference type="Proteomes" id="UP000603453">
    <property type="component" value="Unassembled WGS sequence"/>
</dbReference>
<keyword evidence="3" id="KW-0539">Nucleus</keyword>
<accession>A0A8H7RGU5</accession>
<feature type="compositionally biased region" description="Acidic residues" evidence="4">
    <location>
        <begin position="762"/>
        <end position="774"/>
    </location>
</feature>
<evidence type="ECO:0000256" key="3">
    <source>
        <dbReference type="ARBA" id="ARBA00023242"/>
    </source>
</evidence>
<evidence type="ECO:0008006" key="7">
    <source>
        <dbReference type="Google" id="ProtNLM"/>
    </source>
</evidence>
<proteinExistence type="predicted"/>
<feature type="compositionally biased region" description="Basic residues" evidence="4">
    <location>
        <begin position="1"/>
        <end position="21"/>
    </location>
</feature>
<evidence type="ECO:0000313" key="5">
    <source>
        <dbReference type="EMBL" id="KAG2210348.1"/>
    </source>
</evidence>
<keyword evidence="6" id="KW-1185">Reference proteome</keyword>
<feature type="region of interest" description="Disordered" evidence="4">
    <location>
        <begin position="561"/>
        <end position="776"/>
    </location>
</feature>
<feature type="compositionally biased region" description="Acidic residues" evidence="4">
    <location>
        <begin position="495"/>
        <end position="508"/>
    </location>
</feature>
<keyword evidence="2" id="KW-0597">Phosphoprotein</keyword>
<dbReference type="GO" id="GO:0032040">
    <property type="term" value="C:small-subunit processome"/>
    <property type="evidence" value="ECO:0007669"/>
    <property type="project" value="InterPro"/>
</dbReference>
<feature type="compositionally biased region" description="Polar residues" evidence="4">
    <location>
        <begin position="630"/>
        <end position="645"/>
    </location>
</feature>
<organism evidence="5 6">
    <name type="scientific">Mucor saturninus</name>
    <dbReference type="NCBI Taxonomy" id="64648"/>
    <lineage>
        <taxon>Eukaryota</taxon>
        <taxon>Fungi</taxon>
        <taxon>Fungi incertae sedis</taxon>
        <taxon>Mucoromycota</taxon>
        <taxon>Mucoromycotina</taxon>
        <taxon>Mucoromycetes</taxon>
        <taxon>Mucorales</taxon>
        <taxon>Mucorineae</taxon>
        <taxon>Mucoraceae</taxon>
        <taxon>Mucor</taxon>
    </lineage>
</organism>
<feature type="region of interest" description="Disordered" evidence="4">
    <location>
        <begin position="41"/>
        <end position="229"/>
    </location>
</feature>
<comment type="subcellular location">
    <subcellularLocation>
        <location evidence="1">Nucleus</location>
        <location evidence="1">Nucleolus</location>
    </subcellularLocation>
</comment>
<dbReference type="InterPro" id="IPR006709">
    <property type="entry name" value="SSU_processome_Utp14"/>
</dbReference>
<feature type="compositionally biased region" description="Basic and acidic residues" evidence="4">
    <location>
        <begin position="196"/>
        <end position="219"/>
    </location>
</feature>
<comment type="caution">
    <text evidence="5">The sequence shown here is derived from an EMBL/GenBank/DDBJ whole genome shotgun (WGS) entry which is preliminary data.</text>
</comment>
<dbReference type="PANTHER" id="PTHR14150">
    <property type="entry name" value="U3 SMALL NUCLEOLAR RNA-ASSOCIATED PROTEIN 14"/>
    <property type="match status" value="1"/>
</dbReference>
<feature type="compositionally biased region" description="Basic residues" evidence="4">
    <location>
        <begin position="452"/>
        <end position="465"/>
    </location>
</feature>
<reference evidence="5" key="1">
    <citation type="submission" date="2020-12" db="EMBL/GenBank/DDBJ databases">
        <title>Metabolic potential, ecology and presence of endohyphal bacteria is reflected in genomic diversity of Mucoromycotina.</title>
        <authorList>
            <person name="Muszewska A."/>
            <person name="Okrasinska A."/>
            <person name="Steczkiewicz K."/>
            <person name="Drgas O."/>
            <person name="Orlowska M."/>
            <person name="Perlinska-Lenart U."/>
            <person name="Aleksandrzak-Piekarczyk T."/>
            <person name="Szatraj K."/>
            <person name="Zielenkiewicz U."/>
            <person name="Pilsyk S."/>
            <person name="Malc E."/>
            <person name="Mieczkowski P."/>
            <person name="Kruszewska J.S."/>
            <person name="Biernat P."/>
            <person name="Pawlowska J."/>
        </authorList>
    </citation>
    <scope>NUCLEOTIDE SEQUENCE</scope>
    <source>
        <strain evidence="5">WA0000017839</strain>
    </source>
</reference>
<sequence>MARPQKKGGPKPSITKKKGGFGKKTAQDEFVSKALSRDVFEAAEESDRRKGHDLDEVDNLEYDAGEIDEEDDEEIDSDEAFDESDEERFDGYKFLGSTKSSEKKKALKPSTGEIDLNEDSEEEEDSEDENGEGYMDLSQMLGGDQDKDEASDEEEEEFRGFDDIEDDESDEDEDMELDNQVADLIDSIESKKRRRAGEEEGSIKKRQLKERNESYKESEFNLATREEDDASKKLSLNDLMGTMDDEAAFGTLKSSLEVLAGKGKNLSRRALDAPLPKRVQDRMERTAASATVNEEITKWQPTIKMNREAEHLSFPLRDNDLAPRENKTSAGMAEKFKAETPLEQQIAQALADAGMKDQELEAFEALKLNKLTVEEVAEKRKELRLMRELMFRHEIKNKRLKKIKSKSYRKLQRKEKDKLTSQIADVAEIDHEMEGDDKMDAAANRAEERMSLKHKNTSKWAKRALARGTQDEGTRDAIMEQLRRGEELRRRIDGDQSEDSDEAEENDETYVNNQLSKLNDEIAEDTQPQKGLLSMKFMQDAAKRQLEATKKDVADFEKEWLAADSDEDEEQKEEANHSVVENNPGRMAYGAKAKQIKKAKATEEESDDETGMVTINQAGQIKKISHSAVHKTSTSTPINLKNQSPLADLNNDDSANPWLQADTSRLSKKASKSNKAISGQTETRAEHSISKMNKTKSEKSAANDTTEDVELDLTKIMSIKSQEKPKETKKAAKKEKNSPAKSTPAKPTSNIAKSKLAKGDSDSEADDGSDDEDDQMVHNDKVSFSQRELVARAFANDDVVADFEDEKMAEIERDGDQVEDLTLPGWGAWGGSGVKKSKKKKILKVTKGIDAQNRKDAKLAHVIINEKLNKKAEKYRVTSVPFPFKTMEQYERSISQPVGNEWNTRQTFMKMTKPRIITKLGKVIDPLNAPFA</sequence>
<feature type="compositionally biased region" description="Basic and acidic residues" evidence="4">
    <location>
        <begin position="683"/>
        <end position="701"/>
    </location>
</feature>
<feature type="compositionally biased region" description="Acidic residues" evidence="4">
    <location>
        <begin position="115"/>
        <end position="131"/>
    </location>
</feature>
<dbReference type="AlphaFoldDB" id="A0A8H7RGU5"/>